<dbReference type="Gene3D" id="3.30.450.20">
    <property type="entry name" value="PAS domain"/>
    <property type="match status" value="1"/>
</dbReference>
<dbReference type="InterPro" id="IPR013655">
    <property type="entry name" value="PAS_fold_3"/>
</dbReference>
<feature type="region of interest" description="Disordered" evidence="1">
    <location>
        <begin position="235"/>
        <end position="255"/>
    </location>
</feature>
<gene>
    <name evidence="3" type="ORF">GCM10009751_10020</name>
</gene>
<evidence type="ECO:0000259" key="2">
    <source>
        <dbReference type="PROSITE" id="PS50921"/>
    </source>
</evidence>
<dbReference type="InterPro" id="IPR005561">
    <property type="entry name" value="ANTAR"/>
</dbReference>
<proteinExistence type="predicted"/>
<feature type="region of interest" description="Disordered" evidence="1">
    <location>
        <begin position="1"/>
        <end position="22"/>
    </location>
</feature>
<feature type="compositionally biased region" description="Basic and acidic residues" evidence="1">
    <location>
        <begin position="235"/>
        <end position="246"/>
    </location>
</feature>
<dbReference type="PROSITE" id="PS50921">
    <property type="entry name" value="ANTAR"/>
    <property type="match status" value="1"/>
</dbReference>
<organism evidence="3 4">
    <name type="scientific">Myceligenerans crystallogenes</name>
    <dbReference type="NCBI Taxonomy" id="316335"/>
    <lineage>
        <taxon>Bacteria</taxon>
        <taxon>Bacillati</taxon>
        <taxon>Actinomycetota</taxon>
        <taxon>Actinomycetes</taxon>
        <taxon>Micrococcales</taxon>
        <taxon>Promicromonosporaceae</taxon>
        <taxon>Myceligenerans</taxon>
    </lineage>
</organism>
<dbReference type="RefSeq" id="WP_344100192.1">
    <property type="nucleotide sequence ID" value="NZ_BAAANL010000002.1"/>
</dbReference>
<accession>A0ABP4ZJ99</accession>
<dbReference type="Pfam" id="PF03861">
    <property type="entry name" value="ANTAR"/>
    <property type="match status" value="1"/>
</dbReference>
<sequence>MSISVRQSPEAPVNGDPHGTHPPLSLADLTDALGVGTSLLVGRYRVELSSGHWWWSDELYAMHGWDRREVEPGLQVLRSRKHPDDRVRTVRAVGEALRAGRSFACGHRIVRKDGTTRSLIVVGQGRRGVPAGGPEVVGYVVDITPVQKQALERRAAWVVSQAFVSRAVVEQAKGVVAVVRGIDDDAAEQVLHDAARSVGVPLHVAAEQVNHALRTGEKPGATPAALNRALGTIHPVERPRGRDPLLTRRPRRGRG</sequence>
<dbReference type="SUPFAM" id="SSF55785">
    <property type="entry name" value="PYP-like sensor domain (PAS domain)"/>
    <property type="match status" value="1"/>
</dbReference>
<protein>
    <recommendedName>
        <fullName evidence="2">ANTAR domain-containing protein</fullName>
    </recommendedName>
</protein>
<dbReference type="Pfam" id="PF08447">
    <property type="entry name" value="PAS_3"/>
    <property type="match status" value="1"/>
</dbReference>
<feature type="domain" description="ANTAR" evidence="2">
    <location>
        <begin position="148"/>
        <end position="210"/>
    </location>
</feature>
<dbReference type="EMBL" id="BAAANL010000002">
    <property type="protein sequence ID" value="GAA1855167.1"/>
    <property type="molecule type" value="Genomic_DNA"/>
</dbReference>
<evidence type="ECO:0000313" key="3">
    <source>
        <dbReference type="EMBL" id="GAA1855167.1"/>
    </source>
</evidence>
<dbReference type="InterPro" id="IPR035965">
    <property type="entry name" value="PAS-like_dom_sf"/>
</dbReference>
<dbReference type="SMART" id="SM01012">
    <property type="entry name" value="ANTAR"/>
    <property type="match status" value="1"/>
</dbReference>
<comment type="caution">
    <text evidence="3">The sequence shown here is derived from an EMBL/GenBank/DDBJ whole genome shotgun (WGS) entry which is preliminary data.</text>
</comment>
<dbReference type="Proteomes" id="UP001501094">
    <property type="component" value="Unassembled WGS sequence"/>
</dbReference>
<keyword evidence="4" id="KW-1185">Reference proteome</keyword>
<dbReference type="InterPro" id="IPR036388">
    <property type="entry name" value="WH-like_DNA-bd_sf"/>
</dbReference>
<name>A0ABP4ZJ99_9MICO</name>
<evidence type="ECO:0000313" key="4">
    <source>
        <dbReference type="Proteomes" id="UP001501094"/>
    </source>
</evidence>
<evidence type="ECO:0000256" key="1">
    <source>
        <dbReference type="SAM" id="MobiDB-lite"/>
    </source>
</evidence>
<dbReference type="Gene3D" id="1.10.10.10">
    <property type="entry name" value="Winged helix-like DNA-binding domain superfamily/Winged helix DNA-binding domain"/>
    <property type="match status" value="1"/>
</dbReference>
<reference evidence="4" key="1">
    <citation type="journal article" date="2019" name="Int. J. Syst. Evol. Microbiol.">
        <title>The Global Catalogue of Microorganisms (GCM) 10K type strain sequencing project: providing services to taxonomists for standard genome sequencing and annotation.</title>
        <authorList>
            <consortium name="The Broad Institute Genomics Platform"/>
            <consortium name="The Broad Institute Genome Sequencing Center for Infectious Disease"/>
            <person name="Wu L."/>
            <person name="Ma J."/>
        </authorList>
    </citation>
    <scope>NUCLEOTIDE SEQUENCE [LARGE SCALE GENOMIC DNA]</scope>
    <source>
        <strain evidence="4">JCM 14326</strain>
    </source>
</reference>